<dbReference type="PROSITE" id="PS51257">
    <property type="entry name" value="PROKAR_LIPOPROTEIN"/>
    <property type="match status" value="1"/>
</dbReference>
<evidence type="ECO:0000256" key="5">
    <source>
        <dbReference type="RuleBase" id="RU003915"/>
    </source>
</evidence>
<dbReference type="Gene3D" id="3.10.50.40">
    <property type="match status" value="1"/>
</dbReference>
<organism evidence="8 9">
    <name type="scientific">Chitinophaga dinghuensis</name>
    <dbReference type="NCBI Taxonomy" id="1539050"/>
    <lineage>
        <taxon>Bacteria</taxon>
        <taxon>Pseudomonadati</taxon>
        <taxon>Bacteroidota</taxon>
        <taxon>Chitinophagia</taxon>
        <taxon>Chitinophagales</taxon>
        <taxon>Chitinophagaceae</taxon>
        <taxon>Chitinophaga</taxon>
    </lineage>
</organism>
<dbReference type="EC" id="5.2.1.8" evidence="5"/>
<keyword evidence="9" id="KW-1185">Reference proteome</keyword>
<gene>
    <name evidence="8" type="ORF">CLV59_101934</name>
</gene>
<dbReference type="InterPro" id="IPR050689">
    <property type="entry name" value="FKBP-type_PPIase"/>
</dbReference>
<evidence type="ECO:0000256" key="6">
    <source>
        <dbReference type="SAM" id="SignalP"/>
    </source>
</evidence>
<sequence length="168" mass="18492">MKKFLFLGIACLALLAACKKNDTPAPYDPYPQFVIDSTKIQAYLKANNITNAKMDASGVFYQISNPGTGTDSLKWTSYPTVGYAGYLMNGTTLGTKFDSNDSTNFSFKAQMRQLIPGWYYGLKYLRKGGQARLYIPSGWAYGPDGWNGVPGNAVLIFDVKLFDFTAGN</sequence>
<feature type="signal peptide" evidence="6">
    <location>
        <begin position="1"/>
        <end position="16"/>
    </location>
</feature>
<dbReference type="PANTHER" id="PTHR10516:SF443">
    <property type="entry name" value="FK506-BINDING PROTEIN 59-RELATED"/>
    <property type="match status" value="1"/>
</dbReference>
<name>A0A327WBN5_9BACT</name>
<proteinExistence type="inferred from homology"/>
<dbReference type="InterPro" id="IPR046357">
    <property type="entry name" value="PPIase_dom_sf"/>
</dbReference>
<dbReference type="AlphaFoldDB" id="A0A327WBN5"/>
<protein>
    <recommendedName>
        <fullName evidence="5">Peptidyl-prolyl cis-trans isomerase</fullName>
        <ecNumber evidence="5">5.2.1.8</ecNumber>
    </recommendedName>
</protein>
<evidence type="ECO:0000256" key="1">
    <source>
        <dbReference type="ARBA" id="ARBA00000971"/>
    </source>
</evidence>
<dbReference type="RefSeq" id="WP_111590814.1">
    <property type="nucleotide sequence ID" value="NZ_QLMA01000001.1"/>
</dbReference>
<accession>A0A327WBN5</accession>
<comment type="similarity">
    <text evidence="5">Belongs to the FKBP-type PPIase family.</text>
</comment>
<dbReference type="OrthoDB" id="669809at2"/>
<feature type="chain" id="PRO_5016311804" description="Peptidyl-prolyl cis-trans isomerase" evidence="6">
    <location>
        <begin position="17"/>
        <end position="168"/>
    </location>
</feature>
<feature type="domain" description="PPIase FKBP-type" evidence="7">
    <location>
        <begin position="76"/>
        <end position="165"/>
    </location>
</feature>
<evidence type="ECO:0000259" key="7">
    <source>
        <dbReference type="PROSITE" id="PS50059"/>
    </source>
</evidence>
<dbReference type="EMBL" id="QLMA01000001">
    <property type="protein sequence ID" value="RAJ88167.1"/>
    <property type="molecule type" value="Genomic_DNA"/>
</dbReference>
<keyword evidence="6" id="KW-0732">Signal</keyword>
<dbReference type="GO" id="GO:0003755">
    <property type="term" value="F:peptidyl-prolyl cis-trans isomerase activity"/>
    <property type="evidence" value="ECO:0007669"/>
    <property type="project" value="UniProtKB-UniRule"/>
</dbReference>
<evidence type="ECO:0000256" key="4">
    <source>
        <dbReference type="PROSITE-ProRule" id="PRU00277"/>
    </source>
</evidence>
<reference evidence="8 9" key="1">
    <citation type="submission" date="2018-06" db="EMBL/GenBank/DDBJ databases">
        <title>Genomic Encyclopedia of Archaeal and Bacterial Type Strains, Phase II (KMG-II): from individual species to whole genera.</title>
        <authorList>
            <person name="Goeker M."/>
        </authorList>
    </citation>
    <scope>NUCLEOTIDE SEQUENCE [LARGE SCALE GENOMIC DNA]</scope>
    <source>
        <strain evidence="8 9">DSM 29821</strain>
    </source>
</reference>
<dbReference type="InterPro" id="IPR001179">
    <property type="entry name" value="PPIase_FKBP_dom"/>
</dbReference>
<dbReference type="PANTHER" id="PTHR10516">
    <property type="entry name" value="PEPTIDYL-PROLYL CIS-TRANS ISOMERASE"/>
    <property type="match status" value="1"/>
</dbReference>
<comment type="catalytic activity">
    <reaction evidence="1 4 5">
        <text>[protein]-peptidylproline (omega=180) = [protein]-peptidylproline (omega=0)</text>
        <dbReference type="Rhea" id="RHEA:16237"/>
        <dbReference type="Rhea" id="RHEA-COMP:10747"/>
        <dbReference type="Rhea" id="RHEA-COMP:10748"/>
        <dbReference type="ChEBI" id="CHEBI:83833"/>
        <dbReference type="ChEBI" id="CHEBI:83834"/>
        <dbReference type="EC" id="5.2.1.8"/>
    </reaction>
</comment>
<keyword evidence="3 4" id="KW-0413">Isomerase</keyword>
<evidence type="ECO:0000313" key="8">
    <source>
        <dbReference type="EMBL" id="RAJ88167.1"/>
    </source>
</evidence>
<dbReference type="Pfam" id="PF00254">
    <property type="entry name" value="FKBP_C"/>
    <property type="match status" value="1"/>
</dbReference>
<dbReference type="SUPFAM" id="SSF54534">
    <property type="entry name" value="FKBP-like"/>
    <property type="match status" value="1"/>
</dbReference>
<dbReference type="PROSITE" id="PS50059">
    <property type="entry name" value="FKBP_PPIASE"/>
    <property type="match status" value="1"/>
</dbReference>
<comment type="caution">
    <text evidence="8">The sequence shown here is derived from an EMBL/GenBank/DDBJ whole genome shotgun (WGS) entry which is preliminary data.</text>
</comment>
<dbReference type="Proteomes" id="UP000249819">
    <property type="component" value="Unassembled WGS sequence"/>
</dbReference>
<evidence type="ECO:0000256" key="3">
    <source>
        <dbReference type="ARBA" id="ARBA00023235"/>
    </source>
</evidence>
<evidence type="ECO:0000313" key="9">
    <source>
        <dbReference type="Proteomes" id="UP000249819"/>
    </source>
</evidence>
<keyword evidence="2 4" id="KW-0697">Rotamase</keyword>
<evidence type="ECO:0000256" key="2">
    <source>
        <dbReference type="ARBA" id="ARBA00023110"/>
    </source>
</evidence>